<dbReference type="CDD" id="cd04606">
    <property type="entry name" value="CBS_pair_Mg_transporter"/>
    <property type="match status" value="1"/>
</dbReference>
<dbReference type="PROSITE" id="PS51371">
    <property type="entry name" value="CBS"/>
    <property type="match status" value="2"/>
</dbReference>
<feature type="transmembrane region" description="Helical" evidence="9">
    <location>
        <begin position="389"/>
        <end position="415"/>
    </location>
</feature>
<dbReference type="SMART" id="SM00116">
    <property type="entry name" value="CBS"/>
    <property type="match status" value="2"/>
</dbReference>
<dbReference type="SUPFAM" id="SSF158791">
    <property type="entry name" value="MgtE N-terminal domain-like"/>
    <property type="match status" value="1"/>
</dbReference>
<keyword evidence="4 9" id="KW-0812">Transmembrane</keyword>
<dbReference type="AlphaFoldDB" id="A0AAU6UHF2"/>
<dbReference type="Pfam" id="PF03448">
    <property type="entry name" value="MgtE_N"/>
    <property type="match status" value="1"/>
</dbReference>
<evidence type="ECO:0000256" key="1">
    <source>
        <dbReference type="ARBA" id="ARBA00004141"/>
    </source>
</evidence>
<dbReference type="SUPFAM" id="SSF54631">
    <property type="entry name" value="CBS-domain pair"/>
    <property type="match status" value="1"/>
</dbReference>
<accession>A0AAU6UHF2</accession>
<dbReference type="GO" id="GO:0005886">
    <property type="term" value="C:plasma membrane"/>
    <property type="evidence" value="ECO:0007669"/>
    <property type="project" value="UniProtKB-SubCell"/>
</dbReference>
<feature type="transmembrane region" description="Helical" evidence="9">
    <location>
        <begin position="363"/>
        <end position="383"/>
    </location>
</feature>
<evidence type="ECO:0000256" key="4">
    <source>
        <dbReference type="ARBA" id="ARBA00022692"/>
    </source>
</evidence>
<feature type="domain" description="CBS" evidence="10">
    <location>
        <begin position="206"/>
        <end position="262"/>
    </location>
</feature>
<evidence type="ECO:0000313" key="11">
    <source>
        <dbReference type="EMBL" id="XAG73659.1"/>
    </source>
</evidence>
<dbReference type="SMART" id="SM00924">
    <property type="entry name" value="MgtE_N"/>
    <property type="match status" value="1"/>
</dbReference>
<feature type="transmembrane region" description="Helical" evidence="9">
    <location>
        <begin position="427"/>
        <end position="450"/>
    </location>
</feature>
<evidence type="ECO:0000259" key="10">
    <source>
        <dbReference type="PROSITE" id="PS51371"/>
    </source>
</evidence>
<feature type="transmembrane region" description="Helical" evidence="9">
    <location>
        <begin position="289"/>
        <end position="309"/>
    </location>
</feature>
<dbReference type="InterPro" id="IPR038076">
    <property type="entry name" value="MgtE_N_sf"/>
</dbReference>
<dbReference type="NCBIfam" id="TIGR00400">
    <property type="entry name" value="mgtE"/>
    <property type="match status" value="1"/>
</dbReference>
<evidence type="ECO:0000256" key="7">
    <source>
        <dbReference type="ARBA" id="ARBA00023136"/>
    </source>
</evidence>
<dbReference type="Pfam" id="PF00571">
    <property type="entry name" value="CBS"/>
    <property type="match status" value="2"/>
</dbReference>
<keyword evidence="8" id="KW-0129">CBS domain</keyword>
<protein>
    <recommendedName>
        <fullName evidence="9">Magnesium transporter MgtE</fullName>
    </recommendedName>
</protein>
<dbReference type="PANTHER" id="PTHR43773">
    <property type="entry name" value="MAGNESIUM TRANSPORTER MGTE"/>
    <property type="match status" value="1"/>
</dbReference>
<keyword evidence="5 9" id="KW-0460">Magnesium</keyword>
<reference evidence="11" key="1">
    <citation type="submission" date="2022-03" db="EMBL/GenBank/DDBJ databases">
        <title>Sea Food Isolates.</title>
        <authorList>
            <person name="Li c."/>
        </authorList>
    </citation>
    <scope>NUCLEOTIDE SEQUENCE</scope>
    <source>
        <strain evidence="11">19NY04SH03</strain>
    </source>
</reference>
<dbReference type="InterPro" id="IPR006669">
    <property type="entry name" value="MgtE_transporter"/>
</dbReference>
<comment type="subunit">
    <text evidence="9">Homodimer.</text>
</comment>
<dbReference type="PANTHER" id="PTHR43773:SF1">
    <property type="entry name" value="MAGNESIUM TRANSPORTER MGTE"/>
    <property type="match status" value="1"/>
</dbReference>
<dbReference type="InterPro" id="IPR036739">
    <property type="entry name" value="SLC41_membr_dom_sf"/>
</dbReference>
<gene>
    <name evidence="11" type="primary">mgtE</name>
    <name evidence="11" type="ORF">MRN42_03770</name>
</gene>
<evidence type="ECO:0000256" key="9">
    <source>
        <dbReference type="RuleBase" id="RU362011"/>
    </source>
</evidence>
<dbReference type="InterPro" id="IPR006668">
    <property type="entry name" value="Mg_transptr_MgtE_intracell_dom"/>
</dbReference>
<proteinExistence type="inferred from homology"/>
<dbReference type="Gene3D" id="1.25.60.10">
    <property type="entry name" value="MgtE N-terminal domain-like"/>
    <property type="match status" value="1"/>
</dbReference>
<keyword evidence="6 9" id="KW-1133">Transmembrane helix</keyword>
<comment type="subcellular location">
    <subcellularLocation>
        <location evidence="9">Cell membrane</location>
        <topology evidence="9">Multi-pass membrane protein</topology>
    </subcellularLocation>
    <subcellularLocation>
        <location evidence="1">Membrane</location>
        <topology evidence="1">Multi-pass membrane protein</topology>
    </subcellularLocation>
</comment>
<dbReference type="InterPro" id="IPR000644">
    <property type="entry name" value="CBS_dom"/>
</dbReference>
<dbReference type="EMBL" id="CP095346">
    <property type="protein sequence ID" value="XAG73659.1"/>
    <property type="molecule type" value="Genomic_DNA"/>
</dbReference>
<keyword evidence="3 9" id="KW-0813">Transport</keyword>
<feature type="transmembrane region" description="Helical" evidence="9">
    <location>
        <begin position="315"/>
        <end position="335"/>
    </location>
</feature>
<dbReference type="Pfam" id="PF01769">
    <property type="entry name" value="MgtE"/>
    <property type="match status" value="1"/>
</dbReference>
<dbReference type="Gene3D" id="1.10.357.20">
    <property type="entry name" value="SLC41 divalent cation transporters, integral membrane domain"/>
    <property type="match status" value="1"/>
</dbReference>
<evidence type="ECO:0000256" key="5">
    <source>
        <dbReference type="ARBA" id="ARBA00022842"/>
    </source>
</evidence>
<name>A0AAU6UHF2_UNCXX</name>
<dbReference type="GO" id="GO:0046872">
    <property type="term" value="F:metal ion binding"/>
    <property type="evidence" value="ECO:0007669"/>
    <property type="project" value="UniProtKB-KW"/>
</dbReference>
<evidence type="ECO:0000256" key="3">
    <source>
        <dbReference type="ARBA" id="ARBA00022448"/>
    </source>
</evidence>
<evidence type="ECO:0000256" key="8">
    <source>
        <dbReference type="PROSITE-ProRule" id="PRU00703"/>
    </source>
</evidence>
<dbReference type="SUPFAM" id="SSF161093">
    <property type="entry name" value="MgtE membrane domain-like"/>
    <property type="match status" value="1"/>
</dbReference>
<dbReference type="Gene3D" id="3.10.580.10">
    <property type="entry name" value="CBS-domain"/>
    <property type="match status" value="1"/>
</dbReference>
<evidence type="ECO:0000256" key="6">
    <source>
        <dbReference type="ARBA" id="ARBA00022989"/>
    </source>
</evidence>
<comment type="function">
    <text evidence="9">Acts as a magnesium transporter.</text>
</comment>
<feature type="domain" description="CBS" evidence="10">
    <location>
        <begin position="142"/>
        <end position="205"/>
    </location>
</feature>
<evidence type="ECO:0000256" key="2">
    <source>
        <dbReference type="ARBA" id="ARBA00009749"/>
    </source>
</evidence>
<sequence>MSINIMTQDLMALHISQNAEAMERFVEEHPLADCAEALTELLDNQSLTAKEAGQLLLLISLEKQAALFGYFSLRWQEKLAEELNAQELAQMTELMPHDERADLLTQLEPEFQHQVLQQMDDEDRRDIQRLVSYPEESVGALMTSDFATLDAHQTVEEAINQLRKIASERETIYQAYVVDEQMHLQGTVSLRDLMISEPSLTVGKIMTQVLIFVRVDEAQNVAAQAISKYDLLALPVLDQQNRMVGIVTYDDAMDVAEEEADRSIHKSAAVDFSGNLKDASVGLMYRKRVFWLVLLVFGNLFSGAGIAYFEDTIQAYVALVFFLPLLIGSSGNAGAQSATLMVRAIATGEVIGKDWAKMLAKELFIAGLLGITMAIAVSLLGLWRGGPEIALVVALTMQIVVVVGSLVGMSLPFILSKLKFDPASASAPLVTTIADAVGVIIYFSVATSILDFPAVG</sequence>
<dbReference type="InterPro" id="IPR006667">
    <property type="entry name" value="SLC41_membr_dom"/>
</dbReference>
<keyword evidence="7 9" id="KW-0472">Membrane</keyword>
<comment type="similarity">
    <text evidence="2 9">Belongs to the SLC41A transporter family.</text>
</comment>
<keyword evidence="9" id="KW-1003">Cell membrane</keyword>
<dbReference type="InterPro" id="IPR046342">
    <property type="entry name" value="CBS_dom_sf"/>
</dbReference>
<organism evidence="11">
    <name type="scientific">bacterium 19NY04SH03</name>
    <dbReference type="NCBI Taxonomy" id="2920647"/>
    <lineage>
        <taxon>Bacteria</taxon>
    </lineage>
</organism>
<dbReference type="GO" id="GO:0015095">
    <property type="term" value="F:magnesium ion transmembrane transporter activity"/>
    <property type="evidence" value="ECO:0007669"/>
    <property type="project" value="UniProtKB-UniRule"/>
</dbReference>
<keyword evidence="9" id="KW-0479">Metal-binding</keyword>